<feature type="compositionally biased region" description="Polar residues" evidence="6">
    <location>
        <begin position="757"/>
        <end position="769"/>
    </location>
</feature>
<dbReference type="CDD" id="cd15550">
    <property type="entry name" value="PHD_MLL5"/>
    <property type="match status" value="1"/>
</dbReference>
<dbReference type="SUPFAM" id="SSF82199">
    <property type="entry name" value="SET domain"/>
    <property type="match status" value="1"/>
</dbReference>
<evidence type="ECO:0000256" key="3">
    <source>
        <dbReference type="ARBA" id="ARBA00022833"/>
    </source>
</evidence>
<dbReference type="InterPro" id="IPR019786">
    <property type="entry name" value="Zinc_finger_PHD-type_CS"/>
</dbReference>
<dbReference type="PROSITE" id="PS50280">
    <property type="entry name" value="SET"/>
    <property type="match status" value="1"/>
</dbReference>
<dbReference type="PANTHER" id="PTHR46462:SF3">
    <property type="entry name" value="UPSET, ISOFORM A"/>
    <property type="match status" value="1"/>
</dbReference>
<dbReference type="SUPFAM" id="SSF57903">
    <property type="entry name" value="FYVE/PHD zinc finger"/>
    <property type="match status" value="1"/>
</dbReference>
<feature type="compositionally biased region" description="Polar residues" evidence="6">
    <location>
        <begin position="52"/>
        <end position="73"/>
    </location>
</feature>
<dbReference type="Gene3D" id="2.170.270.10">
    <property type="entry name" value="SET domain"/>
    <property type="match status" value="1"/>
</dbReference>
<feature type="compositionally biased region" description="Polar residues" evidence="6">
    <location>
        <begin position="737"/>
        <end position="749"/>
    </location>
</feature>
<dbReference type="InterPro" id="IPR019787">
    <property type="entry name" value="Znf_PHD-finger"/>
</dbReference>
<evidence type="ECO:0000313" key="9">
    <source>
        <dbReference type="EMBL" id="QGN15579.1"/>
    </source>
</evidence>
<feature type="compositionally biased region" description="Basic and acidic residues" evidence="6">
    <location>
        <begin position="37"/>
        <end position="49"/>
    </location>
</feature>
<dbReference type="InterPro" id="IPR001965">
    <property type="entry name" value="Znf_PHD"/>
</dbReference>
<organism evidence="9 10">
    <name type="scientific">Kluyveromyces marxianus</name>
    <name type="common">Yeast</name>
    <name type="synonym">Candida kefyr</name>
    <dbReference type="NCBI Taxonomy" id="4911"/>
    <lineage>
        <taxon>Eukaryota</taxon>
        <taxon>Fungi</taxon>
        <taxon>Dikarya</taxon>
        <taxon>Ascomycota</taxon>
        <taxon>Saccharomycotina</taxon>
        <taxon>Saccharomycetes</taxon>
        <taxon>Saccharomycetales</taxon>
        <taxon>Saccharomycetaceae</taxon>
        <taxon>Kluyveromyces</taxon>
    </lineage>
</organism>
<dbReference type="InterPro" id="IPR001214">
    <property type="entry name" value="SET_dom"/>
</dbReference>
<accession>A0ABX6EV04</accession>
<feature type="region of interest" description="Disordered" evidence="6">
    <location>
        <begin position="735"/>
        <end position="787"/>
    </location>
</feature>
<evidence type="ECO:0000256" key="4">
    <source>
        <dbReference type="ARBA" id="ARBA00022853"/>
    </source>
</evidence>
<evidence type="ECO:0000256" key="1">
    <source>
        <dbReference type="ARBA" id="ARBA00022723"/>
    </source>
</evidence>
<feature type="compositionally biased region" description="Basic and acidic residues" evidence="6">
    <location>
        <begin position="1"/>
        <end position="11"/>
    </location>
</feature>
<evidence type="ECO:0000256" key="6">
    <source>
        <dbReference type="SAM" id="MobiDB-lite"/>
    </source>
</evidence>
<evidence type="ECO:0000313" key="10">
    <source>
        <dbReference type="Proteomes" id="UP000422736"/>
    </source>
</evidence>
<sequence>MSEKGPPENAHDQSLLDDASTLLMFSKRTNSVGSTSDESKDDVKSEIRTHRMTPTSSLNQRDNGMNLHVNTLASPGPASVALVNDEDEEETLRSNNGKDRRDSGDKSKKNGSKKGMVAAAALAQAATVPLPLKRKAESNDSTLKPDSKGKINEHEISALTSGTEKAKTEKPETKTIVEAEKDKSESDRFASVPKSYIVDPDDGVITCICGFNDDDGFTIQCDHCFRWQHAICYGIEDERDAPDDFLCNICNPRVVDVKMAKRKQQERIRNIQNRKRRRVPNNGNKNGNTTSTSMEEVNRKESTSNSKETRNGSVPDLQDQRAELTEAVTSTDPLTNIVLINTKDAYPAVYLPLERNDYKDKYTERFVKDHSNDDWVLPCLKPVFTPIPIEIKSYSDASHSRVFPGYPKLGVYVKQNCHEGDYIEEFLGEVDFQRKYLEDPRNNYRVWGTAKPKVIFHPHWPIYIDARLSGNLTRYLRRSCNPNVELATIKVSNGKGEYEVKFVLRALRPINKGDEIHIKWDWDLRHPIWKLINQNENIDSIEEPKKYWLIHSVDTVLGSCDCACGNNNKDCYLLKVKRYSQSLFRSVKSKMNNRYKLNEILHGNKLEMKKQTPILCKLAHAAISDAARASEVLLKFNATKLKVLEEQDHQLDKKTPLLENATNIRGKKYRVSKTKKQTGSSPMKSIISSTEGPFSFNETKVKNPADLAIPISLTITEEKSFSTQDVATHPEEITVDRASSSQNNSIHHTNTLKHRASSQSSSPNTNPHSQMKKKLSFADYKKKIKPA</sequence>
<feature type="domain" description="PHD-type" evidence="7">
    <location>
        <begin position="204"/>
        <end position="253"/>
    </location>
</feature>
<evidence type="ECO:0000259" key="8">
    <source>
        <dbReference type="PROSITE" id="PS50280"/>
    </source>
</evidence>
<keyword evidence="10" id="KW-1185">Reference proteome</keyword>
<dbReference type="PROSITE" id="PS01359">
    <property type="entry name" value="ZF_PHD_1"/>
    <property type="match status" value="1"/>
</dbReference>
<reference evidence="9 10" key="2">
    <citation type="submission" date="2019-11" db="EMBL/GenBank/DDBJ databases">
        <authorList>
            <person name="Lu H."/>
        </authorList>
    </citation>
    <scope>NUCLEOTIDE SEQUENCE [LARGE SCALE GENOMIC DNA]</scope>
    <source>
        <strain evidence="9 10">FIM1</strain>
    </source>
</reference>
<protein>
    <submittedName>
        <fullName evidence="9">SET domain-containing protein 3</fullName>
    </submittedName>
</protein>
<dbReference type="PANTHER" id="PTHR46462">
    <property type="entry name" value="UPSET, ISOFORM A"/>
    <property type="match status" value="1"/>
</dbReference>
<feature type="compositionally biased region" description="Basic and acidic residues" evidence="6">
    <location>
        <begin position="96"/>
        <end position="108"/>
    </location>
</feature>
<dbReference type="PROSITE" id="PS50016">
    <property type="entry name" value="ZF_PHD_2"/>
    <property type="match status" value="1"/>
</dbReference>
<keyword evidence="4" id="KW-0156">Chromatin regulator</keyword>
<feature type="region of interest" description="Disordered" evidence="6">
    <location>
        <begin position="672"/>
        <end position="691"/>
    </location>
</feature>
<feature type="compositionally biased region" description="Polar residues" evidence="6">
    <location>
        <begin position="27"/>
        <end position="36"/>
    </location>
</feature>
<feature type="compositionally biased region" description="Basic and acidic residues" evidence="6">
    <location>
        <begin position="134"/>
        <end position="156"/>
    </location>
</feature>
<dbReference type="InterPro" id="IPR011011">
    <property type="entry name" value="Znf_FYVE_PHD"/>
</dbReference>
<dbReference type="Pfam" id="PF20826">
    <property type="entry name" value="PHD_5"/>
    <property type="match status" value="1"/>
</dbReference>
<dbReference type="EMBL" id="CP015056">
    <property type="protein sequence ID" value="QGN15579.1"/>
    <property type="molecule type" value="Genomic_DNA"/>
</dbReference>
<dbReference type="Pfam" id="PF00856">
    <property type="entry name" value="SET"/>
    <property type="match status" value="1"/>
</dbReference>
<keyword evidence="3" id="KW-0862">Zinc</keyword>
<feature type="compositionally biased region" description="Basic and acidic residues" evidence="6">
    <location>
        <begin position="296"/>
        <end position="310"/>
    </location>
</feature>
<proteinExistence type="predicted"/>
<evidence type="ECO:0000256" key="5">
    <source>
        <dbReference type="PROSITE-ProRule" id="PRU00146"/>
    </source>
</evidence>
<dbReference type="Gene3D" id="3.30.40.10">
    <property type="entry name" value="Zinc/RING finger domain, C3HC4 (zinc finger)"/>
    <property type="match status" value="1"/>
</dbReference>
<reference evidence="9 10" key="1">
    <citation type="submission" date="2016-03" db="EMBL/GenBank/DDBJ databases">
        <title>How can Kluyveromyces marxianus grow so fast - potential evolutionary course in Saccharomyces Complex revealed by comparative genomics.</title>
        <authorList>
            <person name="Mo W."/>
            <person name="Lu W."/>
            <person name="Yang X."/>
            <person name="Qi J."/>
            <person name="Lv H."/>
        </authorList>
    </citation>
    <scope>NUCLEOTIDE SEQUENCE [LARGE SCALE GENOMIC DNA]</scope>
    <source>
        <strain evidence="9 10">FIM1</strain>
    </source>
</reference>
<dbReference type="InterPro" id="IPR046341">
    <property type="entry name" value="SET_dom_sf"/>
</dbReference>
<feature type="compositionally biased region" description="Polar residues" evidence="6">
    <location>
        <begin position="677"/>
        <end position="691"/>
    </location>
</feature>
<gene>
    <name evidence="9" type="primary">SET3</name>
    <name evidence="9" type="ORF">FIM1_2271</name>
</gene>
<feature type="region of interest" description="Disordered" evidence="6">
    <location>
        <begin position="1"/>
        <end position="116"/>
    </location>
</feature>
<evidence type="ECO:0000259" key="7">
    <source>
        <dbReference type="PROSITE" id="PS50016"/>
    </source>
</evidence>
<name>A0ABX6EV04_KLUMA</name>
<feature type="domain" description="SET" evidence="8">
    <location>
        <begin position="387"/>
        <end position="521"/>
    </location>
</feature>
<feature type="region of interest" description="Disordered" evidence="6">
    <location>
        <begin position="261"/>
        <end position="319"/>
    </location>
</feature>
<feature type="region of interest" description="Disordered" evidence="6">
    <location>
        <begin position="131"/>
        <end position="170"/>
    </location>
</feature>
<dbReference type="SMART" id="SM00317">
    <property type="entry name" value="SET"/>
    <property type="match status" value="1"/>
</dbReference>
<dbReference type="SMART" id="SM00249">
    <property type="entry name" value="PHD"/>
    <property type="match status" value="1"/>
</dbReference>
<dbReference type="Proteomes" id="UP000422736">
    <property type="component" value="Chromosome 3"/>
</dbReference>
<keyword evidence="1" id="KW-0479">Metal-binding</keyword>
<evidence type="ECO:0000256" key="2">
    <source>
        <dbReference type="ARBA" id="ARBA00022771"/>
    </source>
</evidence>
<dbReference type="InterPro" id="IPR013083">
    <property type="entry name" value="Znf_RING/FYVE/PHD"/>
</dbReference>
<keyword evidence="2 5" id="KW-0863">Zinc-finger</keyword>